<reference evidence="1" key="1">
    <citation type="submission" date="2022-10" db="EMBL/GenBank/DDBJ databases">
        <title>YIM 151497 complete genome.</title>
        <authorList>
            <person name="Chen X."/>
        </authorList>
    </citation>
    <scope>NUCLEOTIDE SEQUENCE</scope>
    <source>
        <strain evidence="1">YIM 151497</strain>
    </source>
</reference>
<dbReference type="Proteomes" id="UP001163882">
    <property type="component" value="Chromosome"/>
</dbReference>
<organism evidence="1 2">
    <name type="scientific">Pelagibacterium flavum</name>
    <dbReference type="NCBI Taxonomy" id="2984530"/>
    <lineage>
        <taxon>Bacteria</taxon>
        <taxon>Pseudomonadati</taxon>
        <taxon>Pseudomonadota</taxon>
        <taxon>Alphaproteobacteria</taxon>
        <taxon>Hyphomicrobiales</taxon>
        <taxon>Devosiaceae</taxon>
        <taxon>Pelagibacterium</taxon>
    </lineage>
</organism>
<accession>A0ABY6IM28</accession>
<gene>
    <name evidence="1" type="ORF">OF122_10655</name>
</gene>
<protein>
    <submittedName>
        <fullName evidence="1">Uncharacterized protein</fullName>
    </submittedName>
</protein>
<name>A0ABY6IM28_9HYPH</name>
<dbReference type="RefSeq" id="WP_264224234.1">
    <property type="nucleotide sequence ID" value="NZ_CP107716.1"/>
</dbReference>
<evidence type="ECO:0000313" key="1">
    <source>
        <dbReference type="EMBL" id="UYQ70542.1"/>
    </source>
</evidence>
<keyword evidence="2" id="KW-1185">Reference proteome</keyword>
<sequence length="102" mass="11733">MRFIQFFRDAFAGLWQLDDQMGPMKHMRSQTLQQRALCGQVEAVLENLDRSQSLPSCLSLSIEEIIERAWEMAYRSSPEATCGNVIVVPQWAFRHKSATETL</sequence>
<dbReference type="EMBL" id="CP107716">
    <property type="protein sequence ID" value="UYQ70542.1"/>
    <property type="molecule type" value="Genomic_DNA"/>
</dbReference>
<evidence type="ECO:0000313" key="2">
    <source>
        <dbReference type="Proteomes" id="UP001163882"/>
    </source>
</evidence>
<proteinExistence type="predicted"/>